<comment type="similarity">
    <text evidence="1">Belongs to the LysR transcriptional regulatory family.</text>
</comment>
<sequence>MKDPLPPLNAVRAFVAAARHQSFTLAANELHITHSAISHQVKALEGYMGVRLFERRVRQVSLTLEGLRFFNQADGALRQIAEAARSVMHQAPERVVRINVRPSFAVRWLIPRLPRFIALYPDIEPHVLTTTVQPEAADDFDVAIRRGLKGWSDAMQICPFIEDEVCLVASPAMLAGHPVSDPRSLARFTLLRSRTRKGDWDAWLEHGRSGSIKPAGQMLFDHVHFVLQAVEDGLGFAAVPVSLVSHDIALGRLCCLLPDQRMPITRYYYGIGPNVVPDAQYFLEWLALEGANAPGI</sequence>
<dbReference type="FunFam" id="1.10.10.10:FF:000038">
    <property type="entry name" value="Glycine cleavage system transcriptional activator"/>
    <property type="match status" value="1"/>
</dbReference>
<dbReference type="HOGENOM" id="CLU_039613_37_2_4"/>
<dbReference type="PANTHER" id="PTHR30537:SF74">
    <property type="entry name" value="HTH-TYPE TRANSCRIPTIONAL REGULATOR TRPI"/>
    <property type="match status" value="1"/>
</dbReference>
<dbReference type="GO" id="GO:0003700">
    <property type="term" value="F:DNA-binding transcription factor activity"/>
    <property type="evidence" value="ECO:0007669"/>
    <property type="project" value="InterPro"/>
</dbReference>
<dbReference type="InterPro" id="IPR005119">
    <property type="entry name" value="LysR_subst-bd"/>
</dbReference>
<dbReference type="SUPFAM" id="SSF53850">
    <property type="entry name" value="Periplasmic binding protein-like II"/>
    <property type="match status" value="1"/>
</dbReference>
<dbReference type="InterPro" id="IPR036388">
    <property type="entry name" value="WH-like_DNA-bd_sf"/>
</dbReference>
<keyword evidence="2" id="KW-0805">Transcription regulation</keyword>
<dbReference type="PRINTS" id="PR00039">
    <property type="entry name" value="HTHLYSR"/>
</dbReference>
<protein>
    <submittedName>
        <fullName evidence="6">LysR family transcriptional regulator</fullName>
    </submittedName>
</protein>
<dbReference type="Pfam" id="PF03466">
    <property type="entry name" value="LysR_substrate"/>
    <property type="match status" value="1"/>
</dbReference>
<organism evidence="6 7">
    <name type="scientific">Advenella kashmirensis W13003</name>
    <dbReference type="NCBI Taxonomy" id="1424334"/>
    <lineage>
        <taxon>Bacteria</taxon>
        <taxon>Pseudomonadati</taxon>
        <taxon>Pseudomonadota</taxon>
        <taxon>Betaproteobacteria</taxon>
        <taxon>Burkholderiales</taxon>
        <taxon>Alcaligenaceae</taxon>
    </lineage>
</organism>
<dbReference type="EMBL" id="AYXT01000012">
    <property type="protein sequence ID" value="ETF01275.1"/>
    <property type="molecule type" value="Genomic_DNA"/>
</dbReference>
<evidence type="ECO:0000256" key="2">
    <source>
        <dbReference type="ARBA" id="ARBA00023015"/>
    </source>
</evidence>
<dbReference type="Gene3D" id="1.10.10.10">
    <property type="entry name" value="Winged helix-like DNA-binding domain superfamily/Winged helix DNA-binding domain"/>
    <property type="match status" value="1"/>
</dbReference>
<evidence type="ECO:0000313" key="6">
    <source>
        <dbReference type="EMBL" id="ETF01275.1"/>
    </source>
</evidence>
<evidence type="ECO:0000313" key="7">
    <source>
        <dbReference type="Proteomes" id="UP000018733"/>
    </source>
</evidence>
<gene>
    <name evidence="6" type="ORF">W822_18630</name>
</gene>
<dbReference type="Proteomes" id="UP000018733">
    <property type="component" value="Unassembled WGS sequence"/>
</dbReference>
<proteinExistence type="inferred from homology"/>
<dbReference type="Gene3D" id="3.40.190.10">
    <property type="entry name" value="Periplasmic binding protein-like II"/>
    <property type="match status" value="2"/>
</dbReference>
<reference evidence="6 7" key="1">
    <citation type="journal article" date="2014" name="Genome Announc.">
        <title>Draft Genome Sequence of Advenella kashmirensis Strain W13003, a Polycyclic Aromatic Hydrocarbon-Degrading Bacterium.</title>
        <authorList>
            <person name="Wang X."/>
            <person name="Jin D."/>
            <person name="Zhou L."/>
            <person name="Wu L."/>
            <person name="An W."/>
            <person name="Zhao L."/>
        </authorList>
    </citation>
    <scope>NUCLEOTIDE SEQUENCE [LARGE SCALE GENOMIC DNA]</scope>
    <source>
        <strain evidence="6 7">W13003</strain>
    </source>
</reference>
<dbReference type="AlphaFoldDB" id="V8QPM6"/>
<dbReference type="PROSITE" id="PS50931">
    <property type="entry name" value="HTH_LYSR"/>
    <property type="match status" value="1"/>
</dbReference>
<dbReference type="InterPro" id="IPR000847">
    <property type="entry name" value="LysR_HTH_N"/>
</dbReference>
<evidence type="ECO:0000256" key="3">
    <source>
        <dbReference type="ARBA" id="ARBA00023125"/>
    </source>
</evidence>
<name>V8QPM6_9BURK</name>
<dbReference type="InterPro" id="IPR036390">
    <property type="entry name" value="WH_DNA-bd_sf"/>
</dbReference>
<evidence type="ECO:0000259" key="5">
    <source>
        <dbReference type="PROSITE" id="PS50931"/>
    </source>
</evidence>
<dbReference type="GO" id="GO:0006351">
    <property type="term" value="P:DNA-templated transcription"/>
    <property type="evidence" value="ECO:0007669"/>
    <property type="project" value="TreeGrafter"/>
</dbReference>
<dbReference type="SUPFAM" id="SSF46785">
    <property type="entry name" value="Winged helix' DNA-binding domain"/>
    <property type="match status" value="1"/>
</dbReference>
<dbReference type="eggNOG" id="COG0583">
    <property type="taxonomic scope" value="Bacteria"/>
</dbReference>
<dbReference type="Pfam" id="PF00126">
    <property type="entry name" value="HTH_1"/>
    <property type="match status" value="1"/>
</dbReference>
<feature type="domain" description="HTH lysR-type" evidence="5">
    <location>
        <begin position="6"/>
        <end position="63"/>
    </location>
</feature>
<dbReference type="PATRIC" id="fig|1424334.3.peg.3740"/>
<keyword evidence="7" id="KW-1185">Reference proteome</keyword>
<dbReference type="CDD" id="cd08432">
    <property type="entry name" value="PBP2_GcdR_TrpI_HvrB_AmpR_like"/>
    <property type="match status" value="1"/>
</dbReference>
<accession>V8QPM6</accession>
<evidence type="ECO:0000256" key="4">
    <source>
        <dbReference type="ARBA" id="ARBA00023163"/>
    </source>
</evidence>
<dbReference type="STRING" id="1424334.W822_18630"/>
<dbReference type="GO" id="GO:0043565">
    <property type="term" value="F:sequence-specific DNA binding"/>
    <property type="evidence" value="ECO:0007669"/>
    <property type="project" value="TreeGrafter"/>
</dbReference>
<keyword evidence="4" id="KW-0804">Transcription</keyword>
<comment type="caution">
    <text evidence="6">The sequence shown here is derived from an EMBL/GenBank/DDBJ whole genome shotgun (WGS) entry which is preliminary data.</text>
</comment>
<dbReference type="InterPro" id="IPR058163">
    <property type="entry name" value="LysR-type_TF_proteobact-type"/>
</dbReference>
<evidence type="ECO:0000256" key="1">
    <source>
        <dbReference type="ARBA" id="ARBA00009437"/>
    </source>
</evidence>
<keyword evidence="3" id="KW-0238">DNA-binding</keyword>
<dbReference type="PANTHER" id="PTHR30537">
    <property type="entry name" value="HTH-TYPE TRANSCRIPTIONAL REGULATOR"/>
    <property type="match status" value="1"/>
</dbReference>